<feature type="compositionally biased region" description="Basic and acidic residues" evidence="1">
    <location>
        <begin position="109"/>
        <end position="121"/>
    </location>
</feature>
<proteinExistence type="predicted"/>
<sequence>MVSRDSGTHTIHAPKSRIQLDGGGASERERLPLFLFYNPYGPQEIDDPDLELNNDELISSHEFKPSDKIRRYLSKTLTPPLMITDARHVLEASESSSIANHVGQKHGRNSGEENSAHAKRFREKESFGDVISSTRKRGFRRRFNQLETSVFDC</sequence>
<name>A0A8H3GDD0_9LECA</name>
<evidence type="ECO:0000256" key="1">
    <source>
        <dbReference type="SAM" id="MobiDB-lite"/>
    </source>
</evidence>
<comment type="caution">
    <text evidence="2">The sequence shown here is derived from an EMBL/GenBank/DDBJ whole genome shotgun (WGS) entry which is preliminary data.</text>
</comment>
<organism evidence="2 3">
    <name type="scientific">Imshaugia aleurites</name>
    <dbReference type="NCBI Taxonomy" id="172621"/>
    <lineage>
        <taxon>Eukaryota</taxon>
        <taxon>Fungi</taxon>
        <taxon>Dikarya</taxon>
        <taxon>Ascomycota</taxon>
        <taxon>Pezizomycotina</taxon>
        <taxon>Lecanoromycetes</taxon>
        <taxon>OSLEUM clade</taxon>
        <taxon>Lecanoromycetidae</taxon>
        <taxon>Lecanorales</taxon>
        <taxon>Lecanorineae</taxon>
        <taxon>Parmeliaceae</taxon>
        <taxon>Imshaugia</taxon>
    </lineage>
</organism>
<feature type="region of interest" description="Disordered" evidence="1">
    <location>
        <begin position="1"/>
        <end position="24"/>
    </location>
</feature>
<dbReference type="AlphaFoldDB" id="A0A8H3GDD0"/>
<evidence type="ECO:0000313" key="3">
    <source>
        <dbReference type="Proteomes" id="UP000664534"/>
    </source>
</evidence>
<accession>A0A8H3GDD0</accession>
<feature type="region of interest" description="Disordered" evidence="1">
    <location>
        <begin position="96"/>
        <end position="121"/>
    </location>
</feature>
<gene>
    <name evidence="2" type="ORF">IMSHALPRED_000731</name>
</gene>
<dbReference type="Proteomes" id="UP000664534">
    <property type="component" value="Unassembled WGS sequence"/>
</dbReference>
<protein>
    <submittedName>
        <fullName evidence="2">Uncharacterized protein</fullName>
    </submittedName>
</protein>
<reference evidence="2" key="1">
    <citation type="submission" date="2021-03" db="EMBL/GenBank/DDBJ databases">
        <authorList>
            <person name="Tagirdzhanova G."/>
        </authorList>
    </citation>
    <scope>NUCLEOTIDE SEQUENCE</scope>
</reference>
<evidence type="ECO:0000313" key="2">
    <source>
        <dbReference type="EMBL" id="CAF9938256.1"/>
    </source>
</evidence>
<dbReference type="EMBL" id="CAJPDT010000107">
    <property type="protein sequence ID" value="CAF9938256.1"/>
    <property type="molecule type" value="Genomic_DNA"/>
</dbReference>
<keyword evidence="3" id="KW-1185">Reference proteome</keyword>